<dbReference type="GO" id="GO:0140359">
    <property type="term" value="F:ABC-type transporter activity"/>
    <property type="evidence" value="ECO:0007669"/>
    <property type="project" value="InterPro"/>
</dbReference>
<dbReference type="AlphaFoldDB" id="A0A1M5Y1F6"/>
<feature type="transmembrane region" description="Helical" evidence="6">
    <location>
        <begin position="295"/>
        <end position="314"/>
    </location>
</feature>
<dbReference type="InterPro" id="IPR051449">
    <property type="entry name" value="ABC-2_transporter_component"/>
</dbReference>
<keyword evidence="5 6" id="KW-0472">Membrane</keyword>
<gene>
    <name evidence="8" type="ORF">SAMN02745129_3893</name>
</gene>
<feature type="transmembrane region" description="Helical" evidence="6">
    <location>
        <begin position="268"/>
        <end position="288"/>
    </location>
</feature>
<dbReference type="OrthoDB" id="9811522at2"/>
<feature type="transmembrane region" description="Helical" evidence="6">
    <location>
        <begin position="227"/>
        <end position="248"/>
    </location>
</feature>
<evidence type="ECO:0000256" key="4">
    <source>
        <dbReference type="ARBA" id="ARBA00022989"/>
    </source>
</evidence>
<dbReference type="InterPro" id="IPR013525">
    <property type="entry name" value="ABC2_TM"/>
</dbReference>
<keyword evidence="4 6" id="KW-1133">Transmembrane helix</keyword>
<dbReference type="Gene3D" id="3.40.1710.10">
    <property type="entry name" value="abc type-2 transporter like domain"/>
    <property type="match status" value="1"/>
</dbReference>
<dbReference type="GO" id="GO:0005886">
    <property type="term" value="C:plasma membrane"/>
    <property type="evidence" value="ECO:0007669"/>
    <property type="project" value="UniProtKB-SubCell"/>
</dbReference>
<keyword evidence="9" id="KW-1185">Reference proteome</keyword>
<accession>A0A1M5Y1F6</accession>
<dbReference type="EMBL" id="FQXG01000006">
    <property type="protein sequence ID" value="SHI05796.1"/>
    <property type="molecule type" value="Genomic_DNA"/>
</dbReference>
<evidence type="ECO:0000256" key="5">
    <source>
        <dbReference type="ARBA" id="ARBA00023136"/>
    </source>
</evidence>
<name>A0A1M5Y1F6_9GAMM</name>
<dbReference type="STRING" id="299255.SAMN02745129_3893"/>
<evidence type="ECO:0000256" key="2">
    <source>
        <dbReference type="ARBA" id="ARBA00022475"/>
    </source>
</evidence>
<dbReference type="PANTHER" id="PTHR30294">
    <property type="entry name" value="MEMBRANE COMPONENT OF ABC TRANSPORTER YHHJ-RELATED"/>
    <property type="match status" value="1"/>
</dbReference>
<evidence type="ECO:0000313" key="9">
    <source>
        <dbReference type="Proteomes" id="UP000184268"/>
    </source>
</evidence>
<feature type="transmembrane region" description="Helical" evidence="6">
    <location>
        <begin position="187"/>
        <end position="207"/>
    </location>
</feature>
<feature type="transmembrane region" description="Helical" evidence="6">
    <location>
        <begin position="353"/>
        <end position="372"/>
    </location>
</feature>
<evidence type="ECO:0000313" key="8">
    <source>
        <dbReference type="EMBL" id="SHI05796.1"/>
    </source>
</evidence>
<evidence type="ECO:0000259" key="7">
    <source>
        <dbReference type="Pfam" id="PF12698"/>
    </source>
</evidence>
<sequence>MTVSWRALWREQAQALLKDTPVLLTFVAGLLLYVVLYPLPYLHQVATEQPVILLDHDQSDASRRLVRALQATPGIRIDATATELPQALRQVRAGERKGLVLIPADFGWDLRRGGSATVVVAADGNYFLAYGAIAESVVRAGMVLGGEVRLARQVLLGDGQALLKAERGGVGLNLVPASNLKMGYLDYVLPGLFVLILHQLMLICVGISTVRQRRTPGLWQQARLWQLLTVQASLMIPPFVLAGCWYLGPALRGYGVTLLGSAGETALLLLPFFLATFALGTVLGHLFLHRDSLSQALVLSSMPLLFSAGFVWPVESLPLAWTALWGLVPSQPMIQGMLQLNQMGAPMAALQPLWGILWALVLGWGGLAALLWQRSLRLNRPVGREAA</sequence>
<proteinExistence type="predicted"/>
<comment type="subcellular location">
    <subcellularLocation>
        <location evidence="1">Cell membrane</location>
        <topology evidence="1">Multi-pass membrane protein</topology>
    </subcellularLocation>
</comment>
<evidence type="ECO:0000256" key="3">
    <source>
        <dbReference type="ARBA" id="ARBA00022692"/>
    </source>
</evidence>
<protein>
    <submittedName>
        <fullName evidence="8">ABC-2 type transport system permease protein</fullName>
    </submittedName>
</protein>
<dbReference type="Proteomes" id="UP000184268">
    <property type="component" value="Unassembled WGS sequence"/>
</dbReference>
<evidence type="ECO:0000256" key="1">
    <source>
        <dbReference type="ARBA" id="ARBA00004651"/>
    </source>
</evidence>
<feature type="transmembrane region" description="Helical" evidence="6">
    <location>
        <begin position="21"/>
        <end position="39"/>
    </location>
</feature>
<organism evidence="8 9">
    <name type="scientific">Ferrimonas marina</name>
    <dbReference type="NCBI Taxonomy" id="299255"/>
    <lineage>
        <taxon>Bacteria</taxon>
        <taxon>Pseudomonadati</taxon>
        <taxon>Pseudomonadota</taxon>
        <taxon>Gammaproteobacteria</taxon>
        <taxon>Alteromonadales</taxon>
        <taxon>Ferrimonadaceae</taxon>
        <taxon>Ferrimonas</taxon>
    </lineage>
</organism>
<keyword evidence="3 6" id="KW-0812">Transmembrane</keyword>
<feature type="domain" description="ABC-2 type transporter transmembrane" evidence="7">
    <location>
        <begin position="23"/>
        <end position="370"/>
    </location>
</feature>
<evidence type="ECO:0000256" key="6">
    <source>
        <dbReference type="SAM" id="Phobius"/>
    </source>
</evidence>
<dbReference type="RefSeq" id="WP_067662755.1">
    <property type="nucleotide sequence ID" value="NZ_FQXG01000006.1"/>
</dbReference>
<dbReference type="PANTHER" id="PTHR30294:SF46">
    <property type="entry name" value="ABC TRANSPORTER PERMEASE"/>
    <property type="match status" value="1"/>
</dbReference>
<keyword evidence="2" id="KW-1003">Cell membrane</keyword>
<reference evidence="8 9" key="1">
    <citation type="submission" date="2016-11" db="EMBL/GenBank/DDBJ databases">
        <authorList>
            <person name="Jaros S."/>
            <person name="Januszkiewicz K."/>
            <person name="Wedrychowicz H."/>
        </authorList>
    </citation>
    <scope>NUCLEOTIDE SEQUENCE [LARGE SCALE GENOMIC DNA]</scope>
    <source>
        <strain evidence="8 9">DSM 16917</strain>
    </source>
</reference>
<dbReference type="Pfam" id="PF12698">
    <property type="entry name" value="ABC2_membrane_3"/>
    <property type="match status" value="1"/>
</dbReference>